<proteinExistence type="predicted"/>
<dbReference type="Gene3D" id="3.30.559.10">
    <property type="entry name" value="Chloramphenicol acetyltransferase-like domain"/>
    <property type="match status" value="1"/>
</dbReference>
<dbReference type="PANTHER" id="PTHR42034">
    <property type="entry name" value="CHROMOSOME 7, WHOLE GENOME SHOTGUN SEQUENCE-RELATED"/>
    <property type="match status" value="1"/>
</dbReference>
<evidence type="ECO:0000313" key="2">
    <source>
        <dbReference type="Proteomes" id="UP001498398"/>
    </source>
</evidence>
<accession>A0ABR1JS60</accession>
<gene>
    <name evidence="1" type="ORF">VKT23_006447</name>
</gene>
<dbReference type="EMBL" id="JBANRG010000008">
    <property type="protein sequence ID" value="KAK7464280.1"/>
    <property type="molecule type" value="Genomic_DNA"/>
</dbReference>
<protein>
    <submittedName>
        <fullName evidence="1">Uncharacterized protein</fullName>
    </submittedName>
</protein>
<organism evidence="1 2">
    <name type="scientific">Marasmiellus scandens</name>
    <dbReference type="NCBI Taxonomy" id="2682957"/>
    <lineage>
        <taxon>Eukaryota</taxon>
        <taxon>Fungi</taxon>
        <taxon>Dikarya</taxon>
        <taxon>Basidiomycota</taxon>
        <taxon>Agaricomycotina</taxon>
        <taxon>Agaricomycetes</taxon>
        <taxon>Agaricomycetidae</taxon>
        <taxon>Agaricales</taxon>
        <taxon>Marasmiineae</taxon>
        <taxon>Omphalotaceae</taxon>
        <taxon>Marasmiellus</taxon>
    </lineage>
</organism>
<reference evidence="1 2" key="1">
    <citation type="submission" date="2024-01" db="EMBL/GenBank/DDBJ databases">
        <title>A draft genome for the cacao thread blight pathogen Marasmiellus scandens.</title>
        <authorList>
            <person name="Baruah I.K."/>
            <person name="Leung J."/>
            <person name="Bukari Y."/>
            <person name="Amoako-Attah I."/>
            <person name="Meinhardt L.W."/>
            <person name="Bailey B.A."/>
            <person name="Cohen S.P."/>
        </authorList>
    </citation>
    <scope>NUCLEOTIDE SEQUENCE [LARGE SCALE GENOMIC DNA]</scope>
    <source>
        <strain evidence="1 2">GH-19</strain>
    </source>
</reference>
<evidence type="ECO:0000313" key="1">
    <source>
        <dbReference type="EMBL" id="KAK7464280.1"/>
    </source>
</evidence>
<sequence>MTDMYFTSEDGIHYSRRLHGRERLSATNTHYADGYSQTVSLGEVQLKSRLSQEQLAPYVKAAWTQLRFMVPWMAMRTSSINPKDNSFLYSYEVPRNQDVINAWADETIVWRHELLEFAEWDVMLKQTFWRPGDNRHGLELHIAALPNGYWMMGLTAPHWVTDGRGIFPVTNQYFYCLQAELEGTSQPVSSISWGDEVIRLPATGVKILPYTGALPEKLDPPPSQFTRPTKHPQVIDPEAEIISRYVVLTKEQTHAFNALCKRYGCSVTAGINSVLILADIEAELRHAADAKGKVWEDVLTSFDTSTYFTVPVNVCDLRQYLYPVHAKVQPCSTGGLINCGFPTYHDMKHIRNCIQISPDGSIVKDFGPKSFWDGLVTDTRNVLQKGIQKYTSPRIYHHVSINAEKASPSVTEYQWTTPGIMASSLGNFEKLSWFSRFRPSVALSEPRTAFTVHQWRFGVRTIWQSAIVINTWEYDGNLSLNLQGSSLWQTEAIWNYFSDAVVDGFQRITSAKAAL</sequence>
<comment type="caution">
    <text evidence="1">The sequence shown here is derived from an EMBL/GenBank/DDBJ whole genome shotgun (WGS) entry which is preliminary data.</text>
</comment>
<dbReference type="Proteomes" id="UP001498398">
    <property type="component" value="Unassembled WGS sequence"/>
</dbReference>
<name>A0ABR1JS60_9AGAR</name>
<keyword evidence="2" id="KW-1185">Reference proteome</keyword>
<dbReference type="InterPro" id="IPR023213">
    <property type="entry name" value="CAT-like_dom_sf"/>
</dbReference>
<dbReference type="PANTHER" id="PTHR42034:SF2">
    <property type="entry name" value="ACYL-COA-DEPENDENT ACYLTRANSFERASE MAC1"/>
    <property type="match status" value="1"/>
</dbReference>